<sequence length="151" mass="17076">MIKIFGIGNILLSDDAIGVRIVESIIEKGKDLGDNVKVIVGETDYMYCLDQIEDGDMVIIIDSTYFNIAPGIVTKLSFEECDDFLDGAFTQHEESLLKVLRSEYRHIKGYLIGVEIDNLDFGIELSSTLQENFDFICREVCKAIKVILKER</sequence>
<dbReference type="EC" id="3.4.23.-" evidence="5"/>
<dbReference type="AlphaFoldDB" id="A0A0J8D852"/>
<dbReference type="GO" id="GO:0004190">
    <property type="term" value="F:aspartic-type endopeptidase activity"/>
    <property type="evidence" value="ECO:0007669"/>
    <property type="project" value="UniProtKB-KW"/>
</dbReference>
<keyword evidence="3" id="KW-0064">Aspartyl protease</keyword>
<name>A0A0J8D852_CLOCY</name>
<dbReference type="GO" id="GO:0008047">
    <property type="term" value="F:enzyme activator activity"/>
    <property type="evidence" value="ECO:0007669"/>
    <property type="project" value="InterPro"/>
</dbReference>
<evidence type="ECO:0000313" key="6">
    <source>
        <dbReference type="Proteomes" id="UP000036756"/>
    </source>
</evidence>
<proteinExistence type="inferred from homology"/>
<keyword evidence="6" id="KW-1185">Reference proteome</keyword>
<dbReference type="SUPFAM" id="SSF53163">
    <property type="entry name" value="HybD-like"/>
    <property type="match status" value="1"/>
</dbReference>
<keyword evidence="2 5" id="KW-0645">Protease</keyword>
<comment type="similarity">
    <text evidence="1">Belongs to the peptidase A31 family.</text>
</comment>
<dbReference type="RefSeq" id="WP_048570330.1">
    <property type="nucleotide sequence ID" value="NZ_LFVU01000024.1"/>
</dbReference>
<dbReference type="CDD" id="cd00518">
    <property type="entry name" value="H2MP"/>
    <property type="match status" value="1"/>
</dbReference>
<dbReference type="PANTHER" id="PTHR30302:SF1">
    <property type="entry name" value="HYDROGENASE 2 MATURATION PROTEASE"/>
    <property type="match status" value="1"/>
</dbReference>
<comment type="caution">
    <text evidence="5">The sequence shown here is derived from an EMBL/GenBank/DDBJ whole genome shotgun (WGS) entry which is preliminary data.</text>
</comment>
<dbReference type="EMBL" id="LFVU01000024">
    <property type="protein sequence ID" value="KMT22240.1"/>
    <property type="molecule type" value="Genomic_DNA"/>
</dbReference>
<dbReference type="InterPro" id="IPR023430">
    <property type="entry name" value="Pept_HybD-like_dom_sf"/>
</dbReference>
<reference evidence="5 6" key="1">
    <citation type="submission" date="2015-06" db="EMBL/GenBank/DDBJ databases">
        <title>Draft genome sequence of the purine-degrading Clostridium cylindrosporum HC-1 (DSM 605).</title>
        <authorList>
            <person name="Poehlein A."/>
            <person name="Schiel-Bengelsdorf B."/>
            <person name="Bengelsdorf F."/>
            <person name="Daniel R."/>
            <person name="Duerre P."/>
        </authorList>
    </citation>
    <scope>NUCLEOTIDE SEQUENCE [LARGE SCALE GENOMIC DNA]</scope>
    <source>
        <strain evidence="5 6">DSM 605</strain>
    </source>
</reference>
<evidence type="ECO:0000256" key="1">
    <source>
        <dbReference type="ARBA" id="ARBA00006814"/>
    </source>
</evidence>
<evidence type="ECO:0000313" key="5">
    <source>
        <dbReference type="EMBL" id="KMT22240.1"/>
    </source>
</evidence>
<evidence type="ECO:0000256" key="2">
    <source>
        <dbReference type="ARBA" id="ARBA00022670"/>
    </source>
</evidence>
<gene>
    <name evidence="5" type="ORF">CLCY_4c02130</name>
</gene>
<protein>
    <submittedName>
        <fullName evidence="5">Hydrogenase maturation protease</fullName>
        <ecNumber evidence="5">3.4.23.-</ecNumber>
    </submittedName>
</protein>
<dbReference type="Pfam" id="PF01750">
    <property type="entry name" value="HycI"/>
    <property type="match status" value="1"/>
</dbReference>
<dbReference type="PANTHER" id="PTHR30302">
    <property type="entry name" value="HYDROGENASE 1 MATURATION PROTEASE"/>
    <property type="match status" value="1"/>
</dbReference>
<keyword evidence="4 5" id="KW-0378">Hydrolase</keyword>
<dbReference type="InterPro" id="IPR000671">
    <property type="entry name" value="Peptidase_A31"/>
</dbReference>
<dbReference type="PRINTS" id="PR00446">
    <property type="entry name" value="HYDRGNUPTAKE"/>
</dbReference>
<dbReference type="GO" id="GO:0016485">
    <property type="term" value="P:protein processing"/>
    <property type="evidence" value="ECO:0007669"/>
    <property type="project" value="TreeGrafter"/>
</dbReference>
<dbReference type="NCBIfam" id="TIGR00072">
    <property type="entry name" value="hydrog_prot"/>
    <property type="match status" value="1"/>
</dbReference>
<dbReference type="Proteomes" id="UP000036756">
    <property type="component" value="Unassembled WGS sequence"/>
</dbReference>
<accession>A0A0J8D852</accession>
<dbReference type="OrthoDB" id="9794619at2"/>
<dbReference type="PATRIC" id="fig|1121307.3.peg.1869"/>
<evidence type="ECO:0000256" key="3">
    <source>
        <dbReference type="ARBA" id="ARBA00022750"/>
    </source>
</evidence>
<dbReference type="STRING" id="1121307.CLCY_4c02130"/>
<dbReference type="Gene3D" id="3.40.50.1450">
    <property type="entry name" value="HybD-like"/>
    <property type="match status" value="1"/>
</dbReference>
<organism evidence="5 6">
    <name type="scientific">Clostridium cylindrosporum DSM 605</name>
    <dbReference type="NCBI Taxonomy" id="1121307"/>
    <lineage>
        <taxon>Bacteria</taxon>
        <taxon>Bacillati</taxon>
        <taxon>Bacillota</taxon>
        <taxon>Clostridia</taxon>
        <taxon>Eubacteriales</taxon>
        <taxon>Clostridiaceae</taxon>
        <taxon>Clostridium</taxon>
    </lineage>
</organism>
<evidence type="ECO:0000256" key="4">
    <source>
        <dbReference type="ARBA" id="ARBA00022801"/>
    </source>
</evidence>